<reference evidence="1 2" key="1">
    <citation type="submission" date="2019-07" db="EMBL/GenBank/DDBJ databases">
        <title>WGS assembly of Gossypium tomentosum.</title>
        <authorList>
            <person name="Chen Z.J."/>
            <person name="Sreedasyam A."/>
            <person name="Ando A."/>
            <person name="Song Q."/>
            <person name="De L."/>
            <person name="Hulse-Kemp A."/>
            <person name="Ding M."/>
            <person name="Ye W."/>
            <person name="Kirkbride R."/>
            <person name="Jenkins J."/>
            <person name="Plott C."/>
            <person name="Lovell J."/>
            <person name="Lin Y.-M."/>
            <person name="Vaughn R."/>
            <person name="Liu B."/>
            <person name="Li W."/>
            <person name="Simpson S."/>
            <person name="Scheffler B."/>
            <person name="Saski C."/>
            <person name="Grover C."/>
            <person name="Hu G."/>
            <person name="Conover J."/>
            <person name="Carlson J."/>
            <person name="Shu S."/>
            <person name="Boston L."/>
            <person name="Williams M."/>
            <person name="Peterson D."/>
            <person name="Mcgee K."/>
            <person name="Jones D."/>
            <person name="Wendel J."/>
            <person name="Stelly D."/>
            <person name="Grimwood J."/>
            <person name="Schmutz J."/>
        </authorList>
    </citation>
    <scope>NUCLEOTIDE SEQUENCE [LARGE SCALE GENOMIC DNA]</scope>
    <source>
        <strain evidence="1">7179.01</strain>
    </source>
</reference>
<evidence type="ECO:0000313" key="1">
    <source>
        <dbReference type="EMBL" id="TYH52784.1"/>
    </source>
</evidence>
<accession>A0A5D2JDT4</accession>
<protein>
    <submittedName>
        <fullName evidence="1">Uncharacterized protein</fullName>
    </submittedName>
</protein>
<evidence type="ECO:0000313" key="2">
    <source>
        <dbReference type="Proteomes" id="UP000322667"/>
    </source>
</evidence>
<proteinExistence type="predicted"/>
<dbReference type="EMBL" id="CM017631">
    <property type="protein sequence ID" value="TYH52784.1"/>
    <property type="molecule type" value="Genomic_DNA"/>
</dbReference>
<dbReference type="Proteomes" id="UP000322667">
    <property type="component" value="Chromosome D09"/>
</dbReference>
<keyword evidence="2" id="KW-1185">Reference proteome</keyword>
<gene>
    <name evidence="1" type="ORF">ES332_D09G051500v1</name>
</gene>
<dbReference type="AlphaFoldDB" id="A0A5D2JDT4"/>
<name>A0A5D2JDT4_GOSTO</name>
<organism evidence="1 2">
    <name type="scientific">Gossypium tomentosum</name>
    <name type="common">Hawaiian cotton</name>
    <name type="synonym">Gossypium sandvicense</name>
    <dbReference type="NCBI Taxonomy" id="34277"/>
    <lineage>
        <taxon>Eukaryota</taxon>
        <taxon>Viridiplantae</taxon>
        <taxon>Streptophyta</taxon>
        <taxon>Embryophyta</taxon>
        <taxon>Tracheophyta</taxon>
        <taxon>Spermatophyta</taxon>
        <taxon>Magnoliopsida</taxon>
        <taxon>eudicotyledons</taxon>
        <taxon>Gunneridae</taxon>
        <taxon>Pentapetalae</taxon>
        <taxon>rosids</taxon>
        <taxon>malvids</taxon>
        <taxon>Malvales</taxon>
        <taxon>Malvaceae</taxon>
        <taxon>Malvoideae</taxon>
        <taxon>Gossypium</taxon>
    </lineage>
</organism>
<sequence>MPTLKISVLILSVGGELHRDRIDLMLIWIVESSVMVWSFVDSVCSLDHAIPSEFSINSSIFSSILLPPIKKRGIRN</sequence>